<feature type="region of interest" description="Disordered" evidence="1">
    <location>
        <begin position="283"/>
        <end position="302"/>
    </location>
</feature>
<dbReference type="KEGG" id="kbi:30211416"/>
<reference evidence="2" key="1">
    <citation type="submission" date="2013-07" db="EMBL/GenBank/DDBJ databases">
        <title>The Genome Sequence of Cryptococcus bestiolae CBS10118.</title>
        <authorList>
            <consortium name="The Broad Institute Genome Sequencing Platform"/>
            <person name="Cuomo C."/>
            <person name="Litvintseva A."/>
            <person name="Chen Y."/>
            <person name="Heitman J."/>
            <person name="Sun S."/>
            <person name="Springer D."/>
            <person name="Dromer F."/>
            <person name="Young S.K."/>
            <person name="Zeng Q."/>
            <person name="Gargeya S."/>
            <person name="Fitzgerald M."/>
            <person name="Abouelleil A."/>
            <person name="Alvarado L."/>
            <person name="Berlin A.M."/>
            <person name="Chapman S.B."/>
            <person name="Dewar J."/>
            <person name="Goldberg J."/>
            <person name="Griggs A."/>
            <person name="Gujja S."/>
            <person name="Hansen M."/>
            <person name="Howarth C."/>
            <person name="Imamovic A."/>
            <person name="Larimer J."/>
            <person name="McCowan C."/>
            <person name="Murphy C."/>
            <person name="Pearson M."/>
            <person name="Priest M."/>
            <person name="Roberts A."/>
            <person name="Saif S."/>
            <person name="Shea T."/>
            <person name="Sykes S."/>
            <person name="Wortman J."/>
            <person name="Nusbaum C."/>
            <person name="Birren B."/>
        </authorList>
    </citation>
    <scope>NUCLEOTIDE SEQUENCE [LARGE SCALE GENOMIC DNA]</scope>
    <source>
        <strain evidence="2">CBS 10118</strain>
    </source>
</reference>
<evidence type="ECO:0000313" key="3">
    <source>
        <dbReference type="EMBL" id="WVW85210.1"/>
    </source>
</evidence>
<reference evidence="3" key="2">
    <citation type="submission" date="2013-07" db="EMBL/GenBank/DDBJ databases">
        <authorList>
            <consortium name="The Broad Institute Genome Sequencing Platform"/>
            <person name="Cuomo C."/>
            <person name="Litvintseva A."/>
            <person name="Chen Y."/>
            <person name="Heitman J."/>
            <person name="Sun S."/>
            <person name="Springer D."/>
            <person name="Dromer F."/>
            <person name="Young S.K."/>
            <person name="Zeng Q."/>
            <person name="Gargeya S."/>
            <person name="Fitzgerald M."/>
            <person name="Abouelleil A."/>
            <person name="Alvarado L."/>
            <person name="Berlin A.M."/>
            <person name="Chapman S.B."/>
            <person name="Dewar J."/>
            <person name="Goldberg J."/>
            <person name="Griggs A."/>
            <person name="Gujja S."/>
            <person name="Hansen M."/>
            <person name="Howarth C."/>
            <person name="Imamovic A."/>
            <person name="Larimer J."/>
            <person name="McCowan C."/>
            <person name="Murphy C."/>
            <person name="Pearson M."/>
            <person name="Priest M."/>
            <person name="Roberts A."/>
            <person name="Saif S."/>
            <person name="Shea T."/>
            <person name="Sykes S."/>
            <person name="Wortman J."/>
            <person name="Nusbaum C."/>
            <person name="Birren B."/>
        </authorList>
    </citation>
    <scope>NUCLEOTIDE SEQUENCE</scope>
    <source>
        <strain evidence="3">CBS 10118</strain>
    </source>
</reference>
<name>A0A1B9FZ48_9TREE</name>
<evidence type="ECO:0000313" key="2">
    <source>
        <dbReference type="EMBL" id="OCF24031.1"/>
    </source>
</evidence>
<protein>
    <submittedName>
        <fullName evidence="2">Uncharacterized protein</fullName>
    </submittedName>
</protein>
<feature type="compositionally biased region" description="Polar residues" evidence="1">
    <location>
        <begin position="157"/>
        <end position="188"/>
    </location>
</feature>
<reference evidence="3" key="4">
    <citation type="submission" date="2024-02" db="EMBL/GenBank/DDBJ databases">
        <title>Comparative genomics of Cryptococcus and Kwoniella reveals pathogenesis evolution and contrasting modes of karyotype evolution via chromosome fusion or intercentromeric recombination.</title>
        <authorList>
            <person name="Coelho M.A."/>
            <person name="David-Palma M."/>
            <person name="Shea T."/>
            <person name="Bowers K."/>
            <person name="McGinley-Smith S."/>
            <person name="Mohammad A.W."/>
            <person name="Gnirke A."/>
            <person name="Yurkov A.M."/>
            <person name="Nowrousian M."/>
            <person name="Sun S."/>
            <person name="Cuomo C.A."/>
            <person name="Heitman J."/>
        </authorList>
    </citation>
    <scope>NUCLEOTIDE SEQUENCE</scope>
    <source>
        <strain evidence="3">CBS 10118</strain>
    </source>
</reference>
<sequence length="571" mass="64058">MQCPSTVRSYVFRSIFLPYYSTSTSTSSSSIRQCQYTTTTAAAVKLTSESFRSSSSSPSLQYLRQPLDTRNPRKSISSLQQVRGHDPPNIDRQTISQRRTREYLGFRDESGKSDQRLSGHSRTNVTALEKILQSYRSEGREDKEQGDINRKGKQELQENSSDNASVTSHQQAKDTSSLNLTELDSSANTFVSPTPSSTSTELASSQISTTKPLSSSTSSIHSDPTFPPIIYRLLSARLFRLAVFHALSTPEYATNTPLLLSIADHLESKGAGTLARRLRRGWENSLDQSSSSSSSSSPEKKIRLFSDPKSKFEGRLPPNHWQIPLIPPSNPNANITKQRTLTEYYNAHLEFQLKKSSLSSSQYSASPSSPIMNDWPHPSSNLNQLRKLLSSIEKMEKHRGFIPDRKTGNLIIGCWLRCVTHPHPHSRRDEEMREYKDREGIIRVVRKQHSEKGRLGVKELRGLFGVLSRIIVSTRAMTVGGEMGTTSEDRSLKLEGIGHRQTEVDDTAISLAGTGTSKKLDDQNQKEYQEIVRPFGKNMIRSMKSLGDGKGVDMVREWMREQKEALLKDGD</sequence>
<dbReference type="GeneID" id="30211416"/>
<dbReference type="RefSeq" id="XP_019045101.1">
    <property type="nucleotide sequence ID" value="XM_019193624.1"/>
</dbReference>
<proteinExistence type="predicted"/>
<dbReference type="EMBL" id="KI894023">
    <property type="protein sequence ID" value="OCF24031.1"/>
    <property type="molecule type" value="Genomic_DNA"/>
</dbReference>
<dbReference type="VEuPathDB" id="FungiDB:I302_07017"/>
<feature type="compositionally biased region" description="Low complexity" evidence="1">
    <location>
        <begin position="49"/>
        <end position="59"/>
    </location>
</feature>
<keyword evidence="4" id="KW-1185">Reference proteome</keyword>
<evidence type="ECO:0000256" key="1">
    <source>
        <dbReference type="SAM" id="MobiDB-lite"/>
    </source>
</evidence>
<reference evidence="2" key="3">
    <citation type="submission" date="2014-01" db="EMBL/GenBank/DDBJ databases">
        <title>Evolution of pathogenesis and genome organization in the Tremellales.</title>
        <authorList>
            <person name="Cuomo C."/>
            <person name="Litvintseva A."/>
            <person name="Heitman J."/>
            <person name="Chen Y."/>
            <person name="Sun S."/>
            <person name="Springer D."/>
            <person name="Dromer F."/>
            <person name="Young S."/>
            <person name="Zeng Q."/>
            <person name="Chapman S."/>
            <person name="Gujja S."/>
            <person name="Saif S."/>
            <person name="Birren B."/>
        </authorList>
    </citation>
    <scope>NUCLEOTIDE SEQUENCE</scope>
    <source>
        <strain evidence="2">CBS 10118</strain>
    </source>
</reference>
<dbReference type="EMBL" id="CP144546">
    <property type="protein sequence ID" value="WVW85210.1"/>
    <property type="molecule type" value="Genomic_DNA"/>
</dbReference>
<feature type="compositionally biased region" description="Basic and acidic residues" evidence="1">
    <location>
        <begin position="99"/>
        <end position="117"/>
    </location>
</feature>
<accession>A0A1B9FZ48</accession>
<dbReference type="AlphaFoldDB" id="A0A1B9FZ48"/>
<organism evidence="2">
    <name type="scientific">Kwoniella bestiolae CBS 10118</name>
    <dbReference type="NCBI Taxonomy" id="1296100"/>
    <lineage>
        <taxon>Eukaryota</taxon>
        <taxon>Fungi</taxon>
        <taxon>Dikarya</taxon>
        <taxon>Basidiomycota</taxon>
        <taxon>Agaricomycotina</taxon>
        <taxon>Tremellomycetes</taxon>
        <taxon>Tremellales</taxon>
        <taxon>Cryptococcaceae</taxon>
        <taxon>Kwoniella</taxon>
    </lineage>
</organism>
<gene>
    <name evidence="2" type="ORF">I302_07017</name>
    <name evidence="3" type="ORF">I302_107248</name>
</gene>
<feature type="compositionally biased region" description="Basic and acidic residues" evidence="1">
    <location>
        <begin position="137"/>
        <end position="156"/>
    </location>
</feature>
<feature type="region of interest" description="Disordered" evidence="1">
    <location>
        <begin position="49"/>
        <end position="221"/>
    </location>
</feature>
<evidence type="ECO:0000313" key="4">
    <source>
        <dbReference type="Proteomes" id="UP000092730"/>
    </source>
</evidence>
<dbReference type="OrthoDB" id="2565179at2759"/>
<dbReference type="Proteomes" id="UP000092730">
    <property type="component" value="Chromosome 6"/>
</dbReference>
<feature type="compositionally biased region" description="Low complexity" evidence="1">
    <location>
        <begin position="189"/>
        <end position="221"/>
    </location>
</feature>